<evidence type="ECO:0000313" key="7">
    <source>
        <dbReference type="Proteomes" id="UP000240638"/>
    </source>
</evidence>
<evidence type="ECO:0000256" key="2">
    <source>
        <dbReference type="ARBA" id="ARBA00023125"/>
    </source>
</evidence>
<dbReference type="PROSITE" id="PS00041">
    <property type="entry name" value="HTH_ARAC_FAMILY_1"/>
    <property type="match status" value="1"/>
</dbReference>
<keyword evidence="3" id="KW-0804">Transcription</keyword>
<evidence type="ECO:0000256" key="1">
    <source>
        <dbReference type="ARBA" id="ARBA00023015"/>
    </source>
</evidence>
<comment type="caution">
    <text evidence="6">The sequence shown here is derived from an EMBL/GenBank/DDBJ whole genome shotgun (WGS) entry which is preliminary data.</text>
</comment>
<sequence length="396" mass="42793">MPSLPCSGEWPRLARRGADASRTTLRGECHEATPVHRTLPSRDFAHMAKRIAILIFDAFSLVEVSSVAEVFRLADEIELERETALKESDAPTATAHSSPPEPPPLPESPEHFESTEPHEPYELIVVSDAGGSVASSGAMRVWSERLETYASGGFDVLFIAGGPGAARAKEDESFMHHLREALQHTRVVKPIGEGFGILAAANATQGTEAGAQPNVPIALGVAARTAPLVEQAVALDDPLGPIAAALSIVKRDRGANAAREISERSMPGAWRRLGAVLGELDEGGAREKINAAARWMRENYGRPISVAKAAQVAAMSERSFLRRFKSQMGLTPSEYLLRARLDASCLLLVATDLPVDKIARRCGVSSGDGLAKIFRKRLSISPTEYRIAERRRANQR</sequence>
<dbReference type="EMBL" id="PYUC01000004">
    <property type="protein sequence ID" value="PTB21071.1"/>
    <property type="molecule type" value="Genomic_DNA"/>
</dbReference>
<dbReference type="Proteomes" id="UP000240638">
    <property type="component" value="Unassembled WGS sequence"/>
</dbReference>
<dbReference type="Pfam" id="PF01965">
    <property type="entry name" value="DJ-1_PfpI"/>
    <property type="match status" value="1"/>
</dbReference>
<gene>
    <name evidence="6" type="ORF">C9I57_10170</name>
</gene>
<dbReference type="InterPro" id="IPR002818">
    <property type="entry name" value="DJ-1/PfpI"/>
</dbReference>
<dbReference type="GO" id="GO:0003700">
    <property type="term" value="F:DNA-binding transcription factor activity"/>
    <property type="evidence" value="ECO:0007669"/>
    <property type="project" value="InterPro"/>
</dbReference>
<evidence type="ECO:0000259" key="5">
    <source>
        <dbReference type="PROSITE" id="PS01124"/>
    </source>
</evidence>
<dbReference type="Pfam" id="PF12833">
    <property type="entry name" value="HTH_18"/>
    <property type="match status" value="1"/>
</dbReference>
<keyword evidence="2" id="KW-0238">DNA-binding</keyword>
<dbReference type="InterPro" id="IPR009057">
    <property type="entry name" value="Homeodomain-like_sf"/>
</dbReference>
<dbReference type="InterPro" id="IPR018060">
    <property type="entry name" value="HTH_AraC"/>
</dbReference>
<evidence type="ECO:0000256" key="3">
    <source>
        <dbReference type="ARBA" id="ARBA00023163"/>
    </source>
</evidence>
<reference evidence="6 7" key="1">
    <citation type="submission" date="2018-03" db="EMBL/GenBank/DDBJ databases">
        <title>Whole genome analyses suggest that Burkholderia sensu lato contains two further novel genera in the rhizoxinica-symbiotica group Mycetohabitans gen. nov., and Trinickia gen. nov.: implications for the evolution of diazotrophy and nodulation in the Burkholderiaceae.</title>
        <authorList>
            <person name="Estrada De Los Santos P."/>
            <person name="Palmer M."/>
            <person name="Chavez-Ramirez B."/>
            <person name="Steenkamp E.T."/>
            <person name="Hirsch A.M."/>
            <person name="Manyaka P."/>
            <person name="Maluk M."/>
            <person name="Lafos M."/>
            <person name="Crook M."/>
            <person name="Gross E."/>
            <person name="Simon M.F."/>
            <person name="Bueno Dos Reis Junior F."/>
            <person name="Poole P.S."/>
            <person name="Venter S.N."/>
            <person name="James E.K."/>
        </authorList>
    </citation>
    <scope>NUCLEOTIDE SEQUENCE [LARGE SCALE GENOMIC DNA]</scope>
    <source>
        <strain evidence="6 7">JPY-366</strain>
    </source>
</reference>
<name>A0A2T3XX64_9BURK</name>
<dbReference type="InterPro" id="IPR050204">
    <property type="entry name" value="AraC_XylS_family_regulators"/>
</dbReference>
<accession>A0A2T3XX64</accession>
<dbReference type="InterPro" id="IPR018062">
    <property type="entry name" value="HTH_AraC-typ_CS"/>
</dbReference>
<dbReference type="PANTHER" id="PTHR46796">
    <property type="entry name" value="HTH-TYPE TRANSCRIPTIONAL ACTIVATOR RHAS-RELATED"/>
    <property type="match status" value="1"/>
</dbReference>
<dbReference type="InterPro" id="IPR029062">
    <property type="entry name" value="Class_I_gatase-like"/>
</dbReference>
<proteinExistence type="predicted"/>
<evidence type="ECO:0000313" key="6">
    <source>
        <dbReference type="EMBL" id="PTB21071.1"/>
    </source>
</evidence>
<keyword evidence="1" id="KW-0805">Transcription regulation</keyword>
<feature type="region of interest" description="Disordered" evidence="4">
    <location>
        <begin position="84"/>
        <end position="116"/>
    </location>
</feature>
<dbReference type="Gene3D" id="3.40.50.880">
    <property type="match status" value="1"/>
</dbReference>
<dbReference type="Gene3D" id="1.10.10.60">
    <property type="entry name" value="Homeodomain-like"/>
    <property type="match status" value="1"/>
</dbReference>
<dbReference type="AlphaFoldDB" id="A0A2T3XX64"/>
<dbReference type="GO" id="GO:0043565">
    <property type="term" value="F:sequence-specific DNA binding"/>
    <property type="evidence" value="ECO:0007669"/>
    <property type="project" value="InterPro"/>
</dbReference>
<organism evidence="6 7">
    <name type="scientific">Trinickia symbiotica</name>
    <dbReference type="NCBI Taxonomy" id="863227"/>
    <lineage>
        <taxon>Bacteria</taxon>
        <taxon>Pseudomonadati</taxon>
        <taxon>Pseudomonadota</taxon>
        <taxon>Betaproteobacteria</taxon>
        <taxon>Burkholderiales</taxon>
        <taxon>Burkholderiaceae</taxon>
        <taxon>Trinickia</taxon>
    </lineage>
</organism>
<feature type="domain" description="HTH araC/xylS-type" evidence="5">
    <location>
        <begin position="290"/>
        <end position="388"/>
    </location>
</feature>
<dbReference type="SUPFAM" id="SSF46689">
    <property type="entry name" value="Homeodomain-like"/>
    <property type="match status" value="2"/>
</dbReference>
<dbReference type="SMART" id="SM00342">
    <property type="entry name" value="HTH_ARAC"/>
    <property type="match status" value="1"/>
</dbReference>
<dbReference type="SUPFAM" id="SSF52317">
    <property type="entry name" value="Class I glutamine amidotransferase-like"/>
    <property type="match status" value="1"/>
</dbReference>
<protein>
    <submittedName>
        <fullName evidence="6">AraC family transcriptional regulator</fullName>
    </submittedName>
</protein>
<evidence type="ECO:0000256" key="4">
    <source>
        <dbReference type="SAM" id="MobiDB-lite"/>
    </source>
</evidence>
<dbReference type="PROSITE" id="PS01124">
    <property type="entry name" value="HTH_ARAC_FAMILY_2"/>
    <property type="match status" value="1"/>
</dbReference>